<name>A0ABS5H7T7_9GAMM</name>
<dbReference type="SUPFAM" id="SSF52540">
    <property type="entry name" value="P-loop containing nucleoside triphosphate hydrolases"/>
    <property type="match status" value="1"/>
</dbReference>
<accession>A0ABS5H7T7</accession>
<dbReference type="InterPro" id="IPR004881">
    <property type="entry name" value="Ribosome_biogen_GTPase_RsgA"/>
</dbReference>
<feature type="compositionally biased region" description="Basic and acidic residues" evidence="2">
    <location>
        <begin position="303"/>
        <end position="314"/>
    </location>
</feature>
<dbReference type="PANTHER" id="PTHR32120">
    <property type="entry name" value="SMALL RIBOSOMAL SUBUNIT BIOGENESIS GTPASE RSGA"/>
    <property type="match status" value="1"/>
</dbReference>
<dbReference type="InterPro" id="IPR010914">
    <property type="entry name" value="RsgA_GTPase_dom"/>
</dbReference>
<keyword evidence="1" id="KW-0690">Ribosome biogenesis</keyword>
<evidence type="ECO:0000256" key="2">
    <source>
        <dbReference type="SAM" id="MobiDB-lite"/>
    </source>
</evidence>
<evidence type="ECO:0000256" key="1">
    <source>
        <dbReference type="ARBA" id="ARBA00022517"/>
    </source>
</evidence>
<evidence type="ECO:0000313" key="4">
    <source>
        <dbReference type="EMBL" id="MBR7887768.1"/>
    </source>
</evidence>
<feature type="domain" description="EngC GTPase" evidence="3">
    <location>
        <begin position="90"/>
        <end position="238"/>
    </location>
</feature>
<dbReference type="Pfam" id="PF03193">
    <property type="entry name" value="RsgA_GTPase"/>
    <property type="match status" value="1"/>
</dbReference>
<dbReference type="Proteomes" id="UP000679722">
    <property type="component" value="Unassembled WGS sequence"/>
</dbReference>
<comment type="caution">
    <text evidence="4">The sequence shown here is derived from an EMBL/GenBank/DDBJ whole genome shotgun (WGS) entry which is preliminary data.</text>
</comment>
<dbReference type="EMBL" id="JAGSSV010000002">
    <property type="protein sequence ID" value="MBR7887768.1"/>
    <property type="molecule type" value="Genomic_DNA"/>
</dbReference>
<dbReference type="InterPro" id="IPR027417">
    <property type="entry name" value="P-loop_NTPase"/>
</dbReference>
<protein>
    <submittedName>
        <fullName evidence="4">GTPase RsgA</fullName>
    </submittedName>
</protein>
<gene>
    <name evidence="4" type="primary">rsgA</name>
    <name evidence="4" type="ORF">J9B83_02355</name>
</gene>
<feature type="region of interest" description="Disordered" evidence="2">
    <location>
        <begin position="303"/>
        <end position="330"/>
    </location>
</feature>
<dbReference type="Gene3D" id="3.40.50.300">
    <property type="entry name" value="P-loop containing nucleotide triphosphate hydrolases"/>
    <property type="match status" value="1"/>
</dbReference>
<dbReference type="RefSeq" id="WP_211535124.1">
    <property type="nucleotide sequence ID" value="NZ_JAGSSV010000002.1"/>
</dbReference>
<reference evidence="5" key="1">
    <citation type="submission" date="2023-07" db="EMBL/GenBank/DDBJ databases">
        <title>Marinomonas vulgaris A79, complete genome.</title>
        <authorList>
            <person name="Ying J.-J."/>
        </authorList>
    </citation>
    <scope>NUCLEOTIDE SEQUENCE [LARGE SCALE GENOMIC DNA]</scope>
    <source>
        <strain evidence="5">A79</strain>
    </source>
</reference>
<evidence type="ECO:0000313" key="5">
    <source>
        <dbReference type="Proteomes" id="UP000679722"/>
    </source>
</evidence>
<dbReference type="Gene3D" id="1.10.40.50">
    <property type="entry name" value="Probable gtpase engc, domain 3"/>
    <property type="match status" value="1"/>
</dbReference>
<organism evidence="4 5">
    <name type="scientific">Marinomonas vulgaris</name>
    <dbReference type="NCBI Taxonomy" id="2823372"/>
    <lineage>
        <taxon>Bacteria</taxon>
        <taxon>Pseudomonadati</taxon>
        <taxon>Pseudomonadota</taxon>
        <taxon>Gammaproteobacteria</taxon>
        <taxon>Oceanospirillales</taxon>
        <taxon>Oceanospirillaceae</taxon>
        <taxon>Marinomonas</taxon>
    </lineage>
</organism>
<sequence length="330" mass="36550">MDSTFTLLDLGWQAYFQQQLSLDDLESNHIARICSLQQHSDTELQYELASEQFFFTLTHQADMPSMLVGDWVIVDSEHRFIRCLESSSVFNDIAANIDTVFLMCSLGEDFNLGLIKRYLELTHEAQADAVVVLTKADVCNDAVEKRIQVEKLDPVLIVETVNALDPESLRVLSPLLKKGKTIALLGAVGSGKSALINTLIQTSTEGQIPRAIGNSGTLKILPSGAILLDTQGMRELQLAEFDSSAIASFADIITLEKQCRFSDCRHDGEPGCAIKAAVAANTLDEQRVADFLLLRNEDQDDEQIVKSKPQEKFYRSAQSDIRARKHSSAE</sequence>
<dbReference type="PANTHER" id="PTHR32120:SF10">
    <property type="entry name" value="SMALL RIBOSOMAL SUBUNIT BIOGENESIS GTPASE RSGA"/>
    <property type="match status" value="1"/>
</dbReference>
<keyword evidence="5" id="KW-1185">Reference proteome</keyword>
<proteinExistence type="predicted"/>
<evidence type="ECO:0000259" key="3">
    <source>
        <dbReference type="Pfam" id="PF03193"/>
    </source>
</evidence>